<evidence type="ECO:0000256" key="3">
    <source>
        <dbReference type="SAM" id="MobiDB-lite"/>
    </source>
</evidence>
<dbReference type="GO" id="GO:0005794">
    <property type="term" value="C:Golgi apparatus"/>
    <property type="evidence" value="ECO:0007669"/>
    <property type="project" value="TreeGrafter"/>
</dbReference>
<dbReference type="EnsemblMetazoa" id="PHUM248480-RA">
    <property type="protein sequence ID" value="PHUM248480-PA"/>
    <property type="gene ID" value="PHUM248480"/>
</dbReference>
<feature type="domain" description="GRIP" evidence="4">
    <location>
        <begin position="649"/>
        <end position="698"/>
    </location>
</feature>
<dbReference type="PANTHER" id="PTHR23157">
    <property type="entry name" value="GRIP AND COILED-COIL DOMAIN-CONTAINING PROTEIN 1"/>
    <property type="match status" value="1"/>
</dbReference>
<dbReference type="Gene3D" id="1.10.220.60">
    <property type="entry name" value="GRIP domain"/>
    <property type="match status" value="1"/>
</dbReference>
<evidence type="ECO:0000259" key="4">
    <source>
        <dbReference type="PROSITE" id="PS50913"/>
    </source>
</evidence>
<dbReference type="OMA" id="GNCIIMD"/>
<dbReference type="InterPro" id="IPR051952">
    <property type="entry name" value="Golgi-autophagy_related"/>
</dbReference>
<proteinExistence type="predicted"/>
<dbReference type="PANTHER" id="PTHR23157:SF24">
    <property type="entry name" value="GOLGIN SUBFAMILY A MEMBER 1"/>
    <property type="match status" value="1"/>
</dbReference>
<dbReference type="PROSITE" id="PS50913">
    <property type="entry name" value="GRIP"/>
    <property type="match status" value="1"/>
</dbReference>
<gene>
    <name evidence="6" type="primary">8238780</name>
    <name evidence="5" type="ORF">Phum_PHUM248480</name>
</gene>
<dbReference type="Proteomes" id="UP000009046">
    <property type="component" value="Unassembled WGS sequence"/>
</dbReference>
<reference evidence="5" key="2">
    <citation type="submission" date="2007-04" db="EMBL/GenBank/DDBJ databases">
        <title>The genome of the human body louse.</title>
        <authorList>
            <consortium name="The Human Body Louse Genome Consortium"/>
            <person name="Kirkness E."/>
            <person name="Walenz B."/>
            <person name="Hass B."/>
            <person name="Bruggner R."/>
            <person name="Strausberg R."/>
        </authorList>
    </citation>
    <scope>NUCLEOTIDE SEQUENCE</scope>
    <source>
        <strain evidence="5">USDA</strain>
    </source>
</reference>
<reference evidence="5" key="1">
    <citation type="submission" date="2007-04" db="EMBL/GenBank/DDBJ databases">
        <title>Annotation of Pediculus humanus corporis strain USDA.</title>
        <authorList>
            <person name="Kirkness E."/>
            <person name="Hannick L."/>
            <person name="Hass B."/>
            <person name="Bruggner R."/>
            <person name="Lawson D."/>
            <person name="Bidwell S."/>
            <person name="Joardar V."/>
            <person name="Caler E."/>
            <person name="Walenz B."/>
            <person name="Inman J."/>
            <person name="Schobel S."/>
            <person name="Galinsky K."/>
            <person name="Amedeo P."/>
            <person name="Strausberg R."/>
        </authorList>
    </citation>
    <scope>NUCLEOTIDE SEQUENCE</scope>
    <source>
        <strain evidence="5">USDA</strain>
    </source>
</reference>
<name>E0VJN9_PEDHC</name>
<accession>E0VJN9</accession>
<evidence type="ECO:0000313" key="7">
    <source>
        <dbReference type="Proteomes" id="UP000009046"/>
    </source>
</evidence>
<feature type="compositionally biased region" description="Polar residues" evidence="3">
    <location>
        <begin position="38"/>
        <end position="49"/>
    </location>
</feature>
<dbReference type="RefSeq" id="XP_002426333.1">
    <property type="nucleotide sequence ID" value="XM_002426288.1"/>
</dbReference>
<dbReference type="KEGG" id="phu:Phum_PHUM248480"/>
<evidence type="ECO:0000313" key="6">
    <source>
        <dbReference type="EnsemblMetazoa" id="PHUM248480-PA"/>
    </source>
</evidence>
<dbReference type="CTD" id="8238780"/>
<feature type="coiled-coil region" evidence="2">
    <location>
        <begin position="194"/>
        <end position="270"/>
    </location>
</feature>
<organism>
    <name type="scientific">Pediculus humanus subsp. corporis</name>
    <name type="common">Body louse</name>
    <dbReference type="NCBI Taxonomy" id="121224"/>
    <lineage>
        <taxon>Eukaryota</taxon>
        <taxon>Metazoa</taxon>
        <taxon>Ecdysozoa</taxon>
        <taxon>Arthropoda</taxon>
        <taxon>Hexapoda</taxon>
        <taxon>Insecta</taxon>
        <taxon>Pterygota</taxon>
        <taxon>Neoptera</taxon>
        <taxon>Paraneoptera</taxon>
        <taxon>Psocodea</taxon>
        <taxon>Troctomorpha</taxon>
        <taxon>Phthiraptera</taxon>
        <taxon>Anoplura</taxon>
        <taxon>Pediculidae</taxon>
        <taxon>Pediculus</taxon>
    </lineage>
</organism>
<evidence type="ECO:0000313" key="5">
    <source>
        <dbReference type="EMBL" id="EEB13595.1"/>
    </source>
</evidence>
<dbReference type="eggNOG" id="KOG0992">
    <property type="taxonomic scope" value="Eukaryota"/>
</dbReference>
<evidence type="ECO:0000256" key="2">
    <source>
        <dbReference type="SAM" id="Coils"/>
    </source>
</evidence>
<reference evidence="6" key="3">
    <citation type="submission" date="2021-02" db="UniProtKB">
        <authorList>
            <consortium name="EnsemblMetazoa"/>
        </authorList>
    </citation>
    <scope>IDENTIFICATION</scope>
    <source>
        <strain evidence="6">USDA</strain>
    </source>
</reference>
<feature type="coiled-coil region" evidence="2">
    <location>
        <begin position="77"/>
        <end position="151"/>
    </location>
</feature>
<dbReference type="STRING" id="121224.E0VJN9"/>
<dbReference type="EMBL" id="DS235226">
    <property type="protein sequence ID" value="EEB13595.1"/>
    <property type="molecule type" value="Genomic_DNA"/>
</dbReference>
<feature type="region of interest" description="Disordered" evidence="3">
    <location>
        <begin position="16"/>
        <end position="66"/>
    </location>
</feature>
<dbReference type="InParanoid" id="E0VJN9"/>
<feature type="coiled-coil region" evidence="2">
    <location>
        <begin position="331"/>
        <end position="589"/>
    </location>
</feature>
<sequence>MFWHLKNRIKEETGNDVDLIPSIVNSSHTKLSKDKQSESSTSLGSFTIDSSKEEEEEGKSNLDMKLADGKVITPKEFKKLESKEEEWRKKLEKKEEKLVLKLKKAEENWKKQLDEKEKELREALDKKESEIKLLEVERDNLKLKNIELEENSLKATDYQKKIYQYQEDIDQLQGFQTQEMAKIKHLLLVKEQELAQKEKIIKENTIQLNALKSEVSRLSNYEQKYEKIQDDLESLRHSYDLEKSQLTSKLAEKEEDVRHLKDRVILLEERANSEPMSKMTIDERIQKLLGERALFERRLEEAHVHLLQIKSSWSSKIESLETQVGRLCRQASEESSEKRRAEKERDDLLLKINRLESDYESVKSDCESTRDKLKILKIEKDALEDEMKILKIKKEDDVENYEFKISALVKSSSSLEQTLAEKMKEIDEKDEKIKNLEMEVMEKINTNTKLESKLIEINNELESGKKLYEEMNRKLEKEKGEKDDMMMRNAQISQKIELTKQKLRKQELESNELNSKINELEEKLNDKEKLLNSVLNEKKELNANFIKLEKIHKDREMNTSEEKELKNKVSQLENDIFEKNKNIKILQQRLSDIKKTLQRELKVPSTAIDPGGSESSDKYVLKQESLQQLSVTSSSGVGGFRNDDNNYEESRDDVNFKYLKHVLMKFLTSRECEAQHLTRAVATLLRFSAEEEKLLKETLEWKMSWFGTKPDLGNGQTAKSIPPR</sequence>
<dbReference type="InterPro" id="IPR000237">
    <property type="entry name" value="GRIP_dom"/>
</dbReference>
<dbReference type="VEuPathDB" id="VectorBase:PHUM248480"/>
<keyword evidence="7" id="KW-1185">Reference proteome</keyword>
<protein>
    <submittedName>
        <fullName evidence="5">DNA double-strand break repair Rad50 ATPase, putative</fullName>
    </submittedName>
</protein>
<dbReference type="OrthoDB" id="5848685at2759"/>
<dbReference type="GeneID" id="8238780"/>
<keyword evidence="1 2" id="KW-0175">Coiled coil</keyword>
<dbReference type="EMBL" id="AAZO01002880">
    <property type="status" value="NOT_ANNOTATED_CDS"/>
    <property type="molecule type" value="Genomic_DNA"/>
</dbReference>
<evidence type="ECO:0000256" key="1">
    <source>
        <dbReference type="ARBA" id="ARBA00023054"/>
    </source>
</evidence>
<dbReference type="FunCoup" id="E0VJN9">
    <property type="interactions" value="1364"/>
</dbReference>
<dbReference type="SMART" id="SM00755">
    <property type="entry name" value="Grip"/>
    <property type="match status" value="1"/>
</dbReference>
<dbReference type="Pfam" id="PF01465">
    <property type="entry name" value="GRIP"/>
    <property type="match status" value="1"/>
</dbReference>
<dbReference type="AlphaFoldDB" id="E0VJN9"/>
<dbReference type="HOGENOM" id="CLU_022663_0_0_1"/>